<organism evidence="2 3">
    <name type="scientific">Clostridium frigoriphilum</name>
    <dbReference type="NCBI Taxonomy" id="443253"/>
    <lineage>
        <taxon>Bacteria</taxon>
        <taxon>Bacillati</taxon>
        <taxon>Bacillota</taxon>
        <taxon>Clostridia</taxon>
        <taxon>Eubacteriales</taxon>
        <taxon>Clostridiaceae</taxon>
        <taxon>Clostridium</taxon>
    </lineage>
</organism>
<feature type="chain" id="PRO_5045256903" description="Lipoprotein" evidence="1">
    <location>
        <begin position="20"/>
        <end position="141"/>
    </location>
</feature>
<comment type="caution">
    <text evidence="2">The sequence shown here is derived from an EMBL/GenBank/DDBJ whole genome shotgun (WGS) entry which is preliminary data.</text>
</comment>
<feature type="signal peptide" evidence="1">
    <location>
        <begin position="1"/>
        <end position="19"/>
    </location>
</feature>
<gene>
    <name evidence="2" type="ORF">SJI18_18385</name>
</gene>
<keyword evidence="1" id="KW-0732">Signal</keyword>
<evidence type="ECO:0000256" key="1">
    <source>
        <dbReference type="SAM" id="SignalP"/>
    </source>
</evidence>
<keyword evidence="3" id="KW-1185">Reference proteome</keyword>
<evidence type="ECO:0008006" key="4">
    <source>
        <dbReference type="Google" id="ProtNLM"/>
    </source>
</evidence>
<dbReference type="RefSeq" id="WP_216255443.1">
    <property type="nucleotide sequence ID" value="NZ_JAZHFS010000021.1"/>
</dbReference>
<protein>
    <recommendedName>
        <fullName evidence="4">Lipoprotein</fullName>
    </recommendedName>
</protein>
<sequence>MKKFLYITMVLVISLSFVACGSKTTTDASKTSNATTPAATTPAKAKITYTKDLAYLPTYNGVKTAKYTAKTKKALAASTYTLKNTTDVKVFNDYQAILKQDGWTITEAKKSYSLNAKKGTHMAIILIQKTAKDVILTIMSK</sequence>
<dbReference type="EMBL" id="JAZHFS010000021">
    <property type="protein sequence ID" value="MEF2114267.1"/>
    <property type="molecule type" value="Genomic_DNA"/>
</dbReference>
<proteinExistence type="predicted"/>
<evidence type="ECO:0000313" key="3">
    <source>
        <dbReference type="Proteomes" id="UP001498469"/>
    </source>
</evidence>
<name>A0ABU7US85_9CLOT</name>
<reference evidence="2 3" key="1">
    <citation type="submission" date="2023-11" db="EMBL/GenBank/DDBJ databases">
        <title>Draft genome sequence of a psychrophilic Clostridium strain from permafrost water brine.</title>
        <authorList>
            <person name="Shcherbakova V.A."/>
            <person name="Trubitsyn V.E."/>
            <person name="Zakharyuk A.G."/>
        </authorList>
    </citation>
    <scope>NUCLEOTIDE SEQUENCE [LARGE SCALE GENOMIC DNA]</scope>
    <source>
        <strain evidence="2 3">14F</strain>
    </source>
</reference>
<evidence type="ECO:0000313" key="2">
    <source>
        <dbReference type="EMBL" id="MEF2114267.1"/>
    </source>
</evidence>
<accession>A0ABU7US85</accession>
<dbReference type="PROSITE" id="PS51257">
    <property type="entry name" value="PROKAR_LIPOPROTEIN"/>
    <property type="match status" value="1"/>
</dbReference>
<dbReference type="Proteomes" id="UP001498469">
    <property type="component" value="Unassembled WGS sequence"/>
</dbReference>